<dbReference type="AlphaFoldDB" id="A0A3D8R694"/>
<dbReference type="STRING" id="1849047.A0A3D8R694"/>
<dbReference type="SUPFAM" id="SSF53448">
    <property type="entry name" value="Nucleotide-diphospho-sugar transferases"/>
    <property type="match status" value="1"/>
</dbReference>
<accession>A0A3D8R694</accession>
<dbReference type="OrthoDB" id="2139606at2759"/>
<dbReference type="GO" id="GO:1901135">
    <property type="term" value="P:carbohydrate derivative metabolic process"/>
    <property type="evidence" value="ECO:0007669"/>
    <property type="project" value="UniProtKB-ARBA"/>
</dbReference>
<keyword evidence="2" id="KW-0812">Transmembrane</keyword>
<keyword evidence="4" id="KW-1185">Reference proteome</keyword>
<feature type="transmembrane region" description="Helical" evidence="2">
    <location>
        <begin position="12"/>
        <end position="32"/>
    </location>
</feature>
<proteinExistence type="inferred from homology"/>
<comment type="caution">
    <text evidence="3">The sequence shown here is derived from an EMBL/GenBank/DDBJ whole genome shotgun (WGS) entry which is preliminary data.</text>
</comment>
<gene>
    <name evidence="3" type="ORF">BP6252_08490</name>
</gene>
<dbReference type="PANTHER" id="PTHR46781">
    <property type="entry name" value="ALPHA 1,4-GLYCOSYLTRANSFERASE FAMILY PROTEIN"/>
    <property type="match status" value="1"/>
</dbReference>
<dbReference type="Pfam" id="PF04488">
    <property type="entry name" value="Gly_transf_sug"/>
    <property type="match status" value="1"/>
</dbReference>
<name>A0A3D8R694_9HELO</name>
<feature type="transmembrane region" description="Helical" evidence="2">
    <location>
        <begin position="77"/>
        <end position="95"/>
    </location>
</feature>
<evidence type="ECO:0008006" key="5">
    <source>
        <dbReference type="Google" id="ProtNLM"/>
    </source>
</evidence>
<organism evidence="3 4">
    <name type="scientific">Coleophoma cylindrospora</name>
    <dbReference type="NCBI Taxonomy" id="1849047"/>
    <lineage>
        <taxon>Eukaryota</taxon>
        <taxon>Fungi</taxon>
        <taxon>Dikarya</taxon>
        <taxon>Ascomycota</taxon>
        <taxon>Pezizomycotina</taxon>
        <taxon>Leotiomycetes</taxon>
        <taxon>Helotiales</taxon>
        <taxon>Dermateaceae</taxon>
        <taxon>Coleophoma</taxon>
    </lineage>
</organism>
<keyword evidence="2" id="KW-0472">Membrane</keyword>
<dbReference type="InterPro" id="IPR044789">
    <property type="entry name" value="Put_A1-4-GlycosylTfrase_plant"/>
</dbReference>
<dbReference type="InterPro" id="IPR007577">
    <property type="entry name" value="GlycoTrfase_DXD_sugar-bd_CS"/>
</dbReference>
<feature type="transmembrane region" description="Helical" evidence="2">
    <location>
        <begin position="44"/>
        <end position="65"/>
    </location>
</feature>
<evidence type="ECO:0000256" key="2">
    <source>
        <dbReference type="SAM" id="Phobius"/>
    </source>
</evidence>
<dbReference type="PANTHER" id="PTHR46781:SF5">
    <property type="entry name" value="ALPHA 1,4-GLYCOSYLTRANSFERASE FAMILY PROTEIN"/>
    <property type="match status" value="1"/>
</dbReference>
<comment type="similarity">
    <text evidence="1">Belongs to the glycosyltransferase 32 family.</text>
</comment>
<dbReference type="Proteomes" id="UP000256645">
    <property type="component" value="Unassembled WGS sequence"/>
</dbReference>
<keyword evidence="2" id="KW-1133">Transmembrane helix</keyword>
<dbReference type="Gene3D" id="3.90.550.20">
    <property type="match status" value="1"/>
</dbReference>
<dbReference type="EMBL" id="PDLM01000009">
    <property type="protein sequence ID" value="RDW69470.1"/>
    <property type="molecule type" value="Genomic_DNA"/>
</dbReference>
<reference evidence="3 4" key="1">
    <citation type="journal article" date="2018" name="IMA Fungus">
        <title>IMA Genome-F 9: Draft genome sequence of Annulohypoxylon stygium, Aspergillus mulundensis, Berkeleyomyces basicola (syn. Thielaviopsis basicola), Ceratocystis smalleyi, two Cercospora beticola strains, Coleophoma cylindrospora, Fusarium fracticaudum, Phialophora cf. hyalina, and Morchella septimelata.</title>
        <authorList>
            <person name="Wingfield B.D."/>
            <person name="Bills G.F."/>
            <person name="Dong Y."/>
            <person name="Huang W."/>
            <person name="Nel W.J."/>
            <person name="Swalarsk-Parry B.S."/>
            <person name="Vaghefi N."/>
            <person name="Wilken P.M."/>
            <person name="An Z."/>
            <person name="de Beer Z.W."/>
            <person name="De Vos L."/>
            <person name="Chen L."/>
            <person name="Duong T.A."/>
            <person name="Gao Y."/>
            <person name="Hammerbacher A."/>
            <person name="Kikkert J.R."/>
            <person name="Li Y."/>
            <person name="Li H."/>
            <person name="Li K."/>
            <person name="Li Q."/>
            <person name="Liu X."/>
            <person name="Ma X."/>
            <person name="Naidoo K."/>
            <person name="Pethybridge S.J."/>
            <person name="Sun J."/>
            <person name="Steenkamp E.T."/>
            <person name="van der Nest M.A."/>
            <person name="van Wyk S."/>
            <person name="Wingfield M.J."/>
            <person name="Xiong C."/>
            <person name="Yue Q."/>
            <person name="Zhang X."/>
        </authorList>
    </citation>
    <scope>NUCLEOTIDE SEQUENCE [LARGE SCALE GENOMIC DNA]</scope>
    <source>
        <strain evidence="3 4">BP6252</strain>
    </source>
</reference>
<feature type="transmembrane region" description="Helical" evidence="2">
    <location>
        <begin position="101"/>
        <end position="120"/>
    </location>
</feature>
<evidence type="ECO:0000256" key="1">
    <source>
        <dbReference type="ARBA" id="ARBA00009003"/>
    </source>
</evidence>
<evidence type="ECO:0000313" key="3">
    <source>
        <dbReference type="EMBL" id="RDW69470.1"/>
    </source>
</evidence>
<feature type="transmembrane region" description="Helical" evidence="2">
    <location>
        <begin position="152"/>
        <end position="169"/>
    </location>
</feature>
<evidence type="ECO:0000313" key="4">
    <source>
        <dbReference type="Proteomes" id="UP000256645"/>
    </source>
</evidence>
<sequence>MLRHSTLNIGLIKLIIISPGSYGAVKLVSMALKYRPNEVYLSLAASWAVLSSFVLIDYLNAAYFMSRSMSTYSYPSSPVVICCTWYAFCAYNVYAESCSPLFGWVFATIGPVLGSMWHLGSGCSRSKSRSFALNGVSPAFEIRRERRCGKGTYVFALMFAATLALIYRGDLAEHAPYSVGVKPASPAALTPRPPQAILKPGSEHDQELWLVDGLLRDSNSPLSKTPDWNHLYWFIWPGRAHDFLDRHYSALELVFLNDPQAIIFMVSSTLRTDFFNSYVDHGYQIYVVKMSQELVDKRQWYTGPNARDWLSKWDKLEHGSPFFKFHLSDYLRCFLIYQYGGTYLDFDSLWLRSPPYPDLEFVGSDYSTPGSDQSWKLDKITGLYINNGIIRSRAGNDMFRKIAEAAVDPKSYVSGCFDCLGPRAFTAYVQTHRKELEMSGFAFLTPEVHYPYAFQEVEEILQAKPGDKSQELAMTALESLFTYSWSLHLFGKMTDRYEIERNSTVDMLLRMMSLGISHSPGLSHISTSVKASTLVTRPEPAFSIQAPDTYIFHNSSTILAGSLLIPTALDLSEQILRSKRVISNIGPSLDGRWEGLQKVFVRGGSATVQRATVLLLLRNATSHQGTRQYDRGGNISIEEGSPEANIWYPGIQRVFEGSGEGLRNATKRDINYLLSALRYQPPALSALTPAPGEDRLVFAEDLVITIDYGDLSAVERIVRITADI</sequence>
<dbReference type="InterPro" id="IPR029044">
    <property type="entry name" value="Nucleotide-diphossugar_trans"/>
</dbReference>
<protein>
    <recommendedName>
        <fullName evidence="5">Alpha 1,4-glycosyltransferase domain-containing protein</fullName>
    </recommendedName>
</protein>